<keyword evidence="1" id="KW-1133">Transmembrane helix</keyword>
<keyword evidence="1" id="KW-0812">Transmembrane</keyword>
<feature type="transmembrane region" description="Helical" evidence="1">
    <location>
        <begin position="213"/>
        <end position="233"/>
    </location>
</feature>
<evidence type="ECO:0000313" key="2">
    <source>
        <dbReference type="EMBL" id="GIY37625.1"/>
    </source>
</evidence>
<reference evidence="2 3" key="1">
    <citation type="submission" date="2021-06" db="EMBL/GenBank/DDBJ databases">
        <title>Caerostris extrusa draft genome.</title>
        <authorList>
            <person name="Kono N."/>
            <person name="Arakawa K."/>
        </authorList>
    </citation>
    <scope>NUCLEOTIDE SEQUENCE [LARGE SCALE GENOMIC DNA]</scope>
</reference>
<proteinExistence type="predicted"/>
<feature type="transmembrane region" description="Helical" evidence="1">
    <location>
        <begin position="119"/>
        <end position="140"/>
    </location>
</feature>
<name>A0AAV4SYR0_CAEEX</name>
<protein>
    <submittedName>
        <fullName evidence="2">Uncharacterized protein</fullName>
    </submittedName>
</protein>
<dbReference type="EMBL" id="BPLR01010191">
    <property type="protein sequence ID" value="GIY37625.1"/>
    <property type="molecule type" value="Genomic_DNA"/>
</dbReference>
<dbReference type="AlphaFoldDB" id="A0AAV4SYR0"/>
<feature type="transmembrane region" description="Helical" evidence="1">
    <location>
        <begin position="161"/>
        <end position="181"/>
    </location>
</feature>
<comment type="caution">
    <text evidence="2">The sequence shown here is derived from an EMBL/GenBank/DDBJ whole genome shotgun (WGS) entry which is preliminary data.</text>
</comment>
<organism evidence="2 3">
    <name type="scientific">Caerostris extrusa</name>
    <name type="common">Bark spider</name>
    <name type="synonym">Caerostris bankana</name>
    <dbReference type="NCBI Taxonomy" id="172846"/>
    <lineage>
        <taxon>Eukaryota</taxon>
        <taxon>Metazoa</taxon>
        <taxon>Ecdysozoa</taxon>
        <taxon>Arthropoda</taxon>
        <taxon>Chelicerata</taxon>
        <taxon>Arachnida</taxon>
        <taxon>Araneae</taxon>
        <taxon>Araneomorphae</taxon>
        <taxon>Entelegynae</taxon>
        <taxon>Araneoidea</taxon>
        <taxon>Araneidae</taxon>
        <taxon>Caerostris</taxon>
    </lineage>
</organism>
<keyword evidence="3" id="KW-1185">Reference proteome</keyword>
<gene>
    <name evidence="2" type="ORF">CEXT_567601</name>
</gene>
<keyword evidence="1" id="KW-0472">Membrane</keyword>
<dbReference type="Proteomes" id="UP001054945">
    <property type="component" value="Unassembled WGS sequence"/>
</dbReference>
<sequence length="273" mass="32486">MKYCGYEGRTQQSVCESTRKMDIEMETFRPTNSTTERDEMTFGDPVFMERLNILKELNTFKRKDTIFKNRDDDIFNDPDRLMRILSHPSFPRSTIVDLVDLDDLSSENNDCRNNCPCSVYLRCQLIYTFIFGLMTLLLYTRDVQQQQQQQQQQQKQNNERLYSWLIMVALWIFGTICLFVSEHGKNTATHIGRMLGMVRNCLRWIYLCRCSEYLKFQLLCTFIFGSLTIVFYINGKQEKILRDGICGLYPLHCGFLERYFSMYWNTERVYPSI</sequence>
<evidence type="ECO:0000313" key="3">
    <source>
        <dbReference type="Proteomes" id="UP001054945"/>
    </source>
</evidence>
<accession>A0AAV4SYR0</accession>
<evidence type="ECO:0000256" key="1">
    <source>
        <dbReference type="SAM" id="Phobius"/>
    </source>
</evidence>